<organism evidence="2 3">
    <name type="scientific">Sphingorhabdus profundilacus</name>
    <dbReference type="NCBI Taxonomy" id="2509718"/>
    <lineage>
        <taxon>Bacteria</taxon>
        <taxon>Pseudomonadati</taxon>
        <taxon>Pseudomonadota</taxon>
        <taxon>Alphaproteobacteria</taxon>
        <taxon>Sphingomonadales</taxon>
        <taxon>Sphingomonadaceae</taxon>
        <taxon>Sphingorhabdus</taxon>
    </lineage>
</organism>
<keyword evidence="1" id="KW-0812">Transmembrane</keyword>
<dbReference type="RefSeq" id="WP_160354520.1">
    <property type="nucleotide sequence ID" value="NZ_SDWJ01000002.1"/>
</dbReference>
<name>A0A6I4M420_9SPHN</name>
<accession>A0A6I4M420</accession>
<evidence type="ECO:0008006" key="4">
    <source>
        <dbReference type="Google" id="ProtNLM"/>
    </source>
</evidence>
<dbReference type="AlphaFoldDB" id="A0A6I4M420"/>
<proteinExistence type="predicted"/>
<comment type="caution">
    <text evidence="2">The sequence shown here is derived from an EMBL/GenBank/DDBJ whole genome shotgun (WGS) entry which is preliminary data.</text>
</comment>
<dbReference type="OrthoDB" id="5457135at2"/>
<feature type="transmembrane region" description="Helical" evidence="1">
    <location>
        <begin position="84"/>
        <end position="111"/>
    </location>
</feature>
<protein>
    <recommendedName>
        <fullName evidence="4">DUF3995 domain-containing protein</fullName>
    </recommendedName>
</protein>
<gene>
    <name evidence="2" type="ORF">EUU23_13140</name>
</gene>
<feature type="transmembrane region" description="Helical" evidence="1">
    <location>
        <begin position="7"/>
        <end position="30"/>
    </location>
</feature>
<dbReference type="Proteomes" id="UP000471147">
    <property type="component" value="Unassembled WGS sequence"/>
</dbReference>
<evidence type="ECO:0000313" key="2">
    <source>
        <dbReference type="EMBL" id="MVZ98640.1"/>
    </source>
</evidence>
<evidence type="ECO:0000313" key="3">
    <source>
        <dbReference type="Proteomes" id="UP000471147"/>
    </source>
</evidence>
<keyword evidence="1" id="KW-0472">Membrane</keyword>
<keyword evidence="1" id="KW-1133">Transmembrane helix</keyword>
<reference evidence="2 3" key="1">
    <citation type="submission" date="2019-01" db="EMBL/GenBank/DDBJ databases">
        <title>Sphingorhabdus lacus sp.nov., isolated from an oligotrophic freshwater lake.</title>
        <authorList>
            <person name="Park M."/>
        </authorList>
    </citation>
    <scope>NUCLEOTIDE SEQUENCE [LARGE SCALE GENOMIC DNA]</scope>
    <source>
        <strain evidence="2 3">IMCC26285</strain>
    </source>
</reference>
<feature type="transmembrane region" description="Helical" evidence="1">
    <location>
        <begin position="50"/>
        <end position="72"/>
    </location>
</feature>
<evidence type="ECO:0000256" key="1">
    <source>
        <dbReference type="SAM" id="Phobius"/>
    </source>
</evidence>
<feature type="transmembrane region" description="Helical" evidence="1">
    <location>
        <begin position="117"/>
        <end position="138"/>
    </location>
</feature>
<keyword evidence="3" id="KW-1185">Reference proteome</keyword>
<dbReference type="EMBL" id="SDWJ01000002">
    <property type="protein sequence ID" value="MVZ98640.1"/>
    <property type="molecule type" value="Genomic_DNA"/>
</dbReference>
<sequence length="153" mass="16472">MQDGQKLLAIAGLLSAAAALLHIGCIIGGGDWYRFFGAGEEMARAAEAGLWKPAMITAAISMILFIWAAYGFSGAGQIGRLPLLRTALIVIAAIYLLRGLFIIPALILPQLRSPFNIWSSLIVLGYGLAYTVGTWRAWPRLSANARKSKELVI</sequence>